<dbReference type="Pfam" id="PF13910">
    <property type="entry name" value="DUF4209"/>
    <property type="match status" value="1"/>
</dbReference>
<evidence type="ECO:0000259" key="1">
    <source>
        <dbReference type="Pfam" id="PF13910"/>
    </source>
</evidence>
<feature type="domain" description="DUF4209" evidence="1">
    <location>
        <begin position="508"/>
        <end position="572"/>
    </location>
</feature>
<evidence type="ECO:0000313" key="2">
    <source>
        <dbReference type="EMBL" id="APG59833.1"/>
    </source>
</evidence>
<dbReference type="EMBL" id="CP018153">
    <property type="protein sequence ID" value="APG59833.1"/>
    <property type="molecule type" value="Genomic_DNA"/>
</dbReference>
<organism evidence="2 3">
    <name type="scientific">Christiangramia salexigens</name>
    <dbReference type="NCBI Taxonomy" id="1913577"/>
    <lineage>
        <taxon>Bacteria</taxon>
        <taxon>Pseudomonadati</taxon>
        <taxon>Bacteroidota</taxon>
        <taxon>Flavobacteriia</taxon>
        <taxon>Flavobacteriales</taxon>
        <taxon>Flavobacteriaceae</taxon>
        <taxon>Christiangramia</taxon>
    </lineage>
</organism>
<proteinExistence type="predicted"/>
<dbReference type="InterPro" id="IPR025209">
    <property type="entry name" value="DUF4209"/>
</dbReference>
<dbReference type="KEGG" id="grl:LPB144_05120"/>
<dbReference type="STRING" id="1913577.LPB144_05120"/>
<protein>
    <recommendedName>
        <fullName evidence="1">DUF4209 domain-containing protein</fullName>
    </recommendedName>
</protein>
<accession>A0A1L3J403</accession>
<name>A0A1L3J403_9FLAO</name>
<dbReference type="AlphaFoldDB" id="A0A1L3J403"/>
<gene>
    <name evidence="2" type="ORF">LPB144_05120</name>
</gene>
<dbReference type="Proteomes" id="UP000182510">
    <property type="component" value="Chromosome"/>
</dbReference>
<reference evidence="2 3" key="1">
    <citation type="submission" date="2016-11" db="EMBL/GenBank/DDBJ databases">
        <title>Gramella sp. LPB0144 isolated from marine environment.</title>
        <authorList>
            <person name="Kim E."/>
            <person name="Yi H."/>
        </authorList>
    </citation>
    <scope>NUCLEOTIDE SEQUENCE [LARGE SCALE GENOMIC DNA]</scope>
    <source>
        <strain evidence="2 3">LPB0144</strain>
    </source>
</reference>
<sequence length="584" mass="69077">MFETFADFYKYQDNDKKIYFELGISNQLTALRDKLEKPEKENCSYEIYFADFNFRNGEYVPLFSNGENQYPDKSQFNDFDYIEFRTNDGNLENPKYLAKYNHLLWESPRKNIKFAKKAIDNYLVVLQTFQISLEDNLSQRGYSEVFKNFHYLSEKINYRKIDCLNLLIKEIEFDKLNGFIKFDLIAYVLSNRKKIDQKDLNLFLNFSNKVIHENTYPDLKEEYLKLLIQLASKLNKSSKKYLNDLGEYYLKKSKDYEGSFVVHDFLIKSLQKFQKAGNKQRVEEVTVLIEKEKDNLNFKLIQTEHTSPELQKWFDTVDKFTDDLIENYSSKEIFEFIILSKDIFPSSKTYEKKIQKSPLMDLMTTMNFDINRNVSNNKNNGLNSYLIQLNNFSIRFLGMIFSKGIKCNKITSETLCDYLRNNSWIGRDIKYTNPDGKEEKHNWLDLLAPGLIQFFQQSEIDIKSNSNNSQGYILSIDSLTLKFEGIVREFSRKIGAQTIEFKDNGTQERISFEKLLENEKFKKTIPEDDLALFKFLYLSYDLNLRNNIAHSFYKVKDYSSSIVLLIISSILKIGNYKFEESHRA</sequence>
<evidence type="ECO:0000313" key="3">
    <source>
        <dbReference type="Proteomes" id="UP000182510"/>
    </source>
</evidence>
<keyword evidence="3" id="KW-1185">Reference proteome</keyword>
<dbReference type="RefSeq" id="WP_072552485.1">
    <property type="nucleotide sequence ID" value="NZ_CP018153.1"/>
</dbReference>